<dbReference type="Pfam" id="PF14072">
    <property type="entry name" value="DndB"/>
    <property type="match status" value="1"/>
</dbReference>
<dbReference type="InterPro" id="IPR017642">
    <property type="entry name" value="DNA_S_mod_DndB"/>
</dbReference>
<dbReference type="AlphaFoldDB" id="A0A1W6N0V1"/>
<organism evidence="1 2">
    <name type="scientific">Methylocystis bryophila</name>
    <dbReference type="NCBI Taxonomy" id="655015"/>
    <lineage>
        <taxon>Bacteria</taxon>
        <taxon>Pseudomonadati</taxon>
        <taxon>Pseudomonadota</taxon>
        <taxon>Alphaproteobacteria</taxon>
        <taxon>Hyphomicrobiales</taxon>
        <taxon>Methylocystaceae</taxon>
        <taxon>Methylocystis</taxon>
    </lineage>
</organism>
<keyword evidence="2" id="KW-1185">Reference proteome</keyword>
<accession>A0A1W6N0V1</accession>
<dbReference type="InterPro" id="IPR036086">
    <property type="entry name" value="ParB/Sulfiredoxin_sf"/>
</dbReference>
<sequence length="343" mass="38397">MVGPDAEGEEEALPENAGKSITEAAHIVTQGRHRFYSLTLSSDVLAACCTADTRAENPLDGFQRLLDRRRAKEIAKYIDSGFGTTPCAVILSAQPQAQLRYDRESGLLRFRRDPGAFLIIDGQHRIFGFHMAKRKIKVPVVVYNKLTRAQECQLFMDINTKQRPVPQELLLDIRRLSESETAAEALLHDVFDLFAKNEDSALNGLLSPAERRKGMISRVTFNAALKPIESIFNDASAEDVYGALNRYLSVCAEGLRLQGAQENMVNPALFKALLLLFPDIAERVAERGGGELRVEAFQQILLPMFRRLKKSELPKPGAGHLAMREHFRKTLTAGFSLKDWLFN</sequence>
<reference evidence="1 2" key="1">
    <citation type="submission" date="2017-02" db="EMBL/GenBank/DDBJ databases">
        <authorList>
            <person name="Peterson S.W."/>
        </authorList>
    </citation>
    <scope>NUCLEOTIDE SEQUENCE [LARGE SCALE GENOMIC DNA]</scope>
    <source>
        <strain evidence="1 2">S285</strain>
    </source>
</reference>
<proteinExistence type="predicted"/>
<dbReference type="EMBL" id="CP019948">
    <property type="protein sequence ID" value="ARN83426.1"/>
    <property type="molecule type" value="Genomic_DNA"/>
</dbReference>
<dbReference type="STRING" id="655015.B1812_05955"/>
<dbReference type="SUPFAM" id="SSF110849">
    <property type="entry name" value="ParB/Sulfiredoxin"/>
    <property type="match status" value="1"/>
</dbReference>
<name>A0A1W6N0V1_9HYPH</name>
<protein>
    <recommendedName>
        <fullName evidence="3">DGQHR domain-containing protein</fullName>
    </recommendedName>
</protein>
<dbReference type="KEGG" id="mbry:B1812_05955"/>
<evidence type="ECO:0000313" key="1">
    <source>
        <dbReference type="EMBL" id="ARN83426.1"/>
    </source>
</evidence>
<evidence type="ECO:0008006" key="3">
    <source>
        <dbReference type="Google" id="ProtNLM"/>
    </source>
</evidence>
<gene>
    <name evidence="1" type="ORF">B1812_05955</name>
</gene>
<dbReference type="Proteomes" id="UP000193978">
    <property type="component" value="Chromosome"/>
</dbReference>
<dbReference type="NCBIfam" id="TIGR03187">
    <property type="entry name" value="DGQHR"/>
    <property type="match status" value="1"/>
</dbReference>
<evidence type="ECO:0000313" key="2">
    <source>
        <dbReference type="Proteomes" id="UP000193978"/>
    </source>
</evidence>
<dbReference type="CDD" id="cd16413">
    <property type="entry name" value="DGQHR_domain"/>
    <property type="match status" value="1"/>
</dbReference>
<dbReference type="InterPro" id="IPR017601">
    <property type="entry name" value="DGQHR-contain_dom"/>
</dbReference>